<dbReference type="RefSeq" id="WP_013160488.1">
    <property type="nucleotide sequence ID" value="NZ_CP010341.1"/>
</dbReference>
<dbReference type="InterPro" id="IPR043132">
    <property type="entry name" value="BCAT-like_C"/>
</dbReference>
<dbReference type="InterPro" id="IPR050571">
    <property type="entry name" value="Class-IV_PLP-Dep_Aminotrnsfr"/>
</dbReference>
<accession>A0A068VQ37</accession>
<keyword evidence="2" id="KW-0456">Lyase</keyword>
<dbReference type="InterPro" id="IPR043131">
    <property type="entry name" value="BCAT-like_N"/>
</dbReference>
<dbReference type="GO" id="GO:0005829">
    <property type="term" value="C:cytosol"/>
    <property type="evidence" value="ECO:0007669"/>
    <property type="project" value="TreeGrafter"/>
</dbReference>
<dbReference type="NCBIfam" id="NF005888">
    <property type="entry name" value="PRK07849.1-3"/>
    <property type="match status" value="1"/>
</dbReference>
<dbReference type="EC" id="2.6.1.42" evidence="2"/>
<dbReference type="AlphaFoldDB" id="A0A068VQ37"/>
<dbReference type="GO" id="GO:0008696">
    <property type="term" value="F:4-amino-4-deoxychorismate lyase activity"/>
    <property type="evidence" value="ECO:0007669"/>
    <property type="project" value="UniProtKB-EC"/>
</dbReference>
<dbReference type="Gene3D" id="3.20.10.10">
    <property type="entry name" value="D-amino Acid Aminotransferase, subunit A, domain 2"/>
    <property type="match status" value="1"/>
</dbReference>
<reference evidence="2" key="1">
    <citation type="submission" date="2014-08" db="EMBL/GenBank/DDBJ databases">
        <authorList>
            <person name="Falentin Helene"/>
        </authorList>
    </citation>
    <scope>NUCLEOTIDE SEQUENCE</scope>
</reference>
<dbReference type="Pfam" id="PF01063">
    <property type="entry name" value="Aminotran_4"/>
    <property type="match status" value="1"/>
</dbReference>
<keyword evidence="2" id="KW-0808">Transferase</keyword>
<dbReference type="SUPFAM" id="SSF56752">
    <property type="entry name" value="D-aminoacid aminotransferase-like PLP-dependent enzymes"/>
    <property type="match status" value="1"/>
</dbReference>
<evidence type="ECO:0000313" key="2">
    <source>
        <dbReference type="EMBL" id="CEP25604.1"/>
    </source>
</evidence>
<dbReference type="EC" id="4.1.3.38" evidence="2"/>
<proteinExistence type="inferred from homology"/>
<protein>
    <submittedName>
        <fullName evidence="2">Branched-chain amino acid aminotransferase/aminodeoxychorismate lyase</fullName>
        <ecNumber evidence="2">2.6.1.42</ecNumber>
        <ecNumber evidence="2">4.1.3.38</ecNumber>
    </submittedName>
</protein>
<dbReference type="Gene3D" id="3.30.470.10">
    <property type="match status" value="1"/>
</dbReference>
<keyword evidence="2" id="KW-0032">Aminotransferase</keyword>
<dbReference type="EMBL" id="LM676379">
    <property type="protein sequence ID" value="CEP25604.1"/>
    <property type="molecule type" value="Genomic_DNA"/>
</dbReference>
<dbReference type="GO" id="GO:0046394">
    <property type="term" value="P:carboxylic acid biosynthetic process"/>
    <property type="evidence" value="ECO:0007669"/>
    <property type="project" value="UniProtKB-ARBA"/>
</dbReference>
<name>A0A068VQ37_PROFF</name>
<evidence type="ECO:0000256" key="1">
    <source>
        <dbReference type="ARBA" id="ARBA00009320"/>
    </source>
</evidence>
<dbReference type="KEGG" id="pfre:RM25_0529"/>
<comment type="similarity">
    <text evidence="1">Belongs to the class-IV pyridoxal-phosphate-dependent aminotransferase family.</text>
</comment>
<gene>
    <name evidence="2" type="primary">pabC</name>
    <name evidence="2" type="ORF">PFCIRM138_08815</name>
</gene>
<dbReference type="PATRIC" id="fig|66712.6.peg.552"/>
<dbReference type="InterPro" id="IPR001544">
    <property type="entry name" value="Aminotrans_IV"/>
</dbReference>
<dbReference type="PANTHER" id="PTHR42743">
    <property type="entry name" value="AMINO-ACID AMINOTRANSFERASE"/>
    <property type="match status" value="1"/>
</dbReference>
<dbReference type="GO" id="GO:0004084">
    <property type="term" value="F:branched-chain-amino-acid transaminase activity"/>
    <property type="evidence" value="ECO:0007669"/>
    <property type="project" value="UniProtKB-EC"/>
</dbReference>
<sequence length="290" mass="31536">MIISVLGTGVVDSNAPIATADDLALTRGEGVFDSTVVYRQVTGPRILHLDWHLARLERSAQGMGIECPSRDAWRRAIDDALDVWHGHNAVIRLILSRGREVVTDDPAQHLAYVLLSDIKGKRAHPAQIRVTQLSIGRPHDAFVDAPWLLGGVKTLSYATNMSAFRYATARGFDDVLFTTTDGYCLEAPRAGLIWAKDGRLGTTSREGTGVLDSMTVRAAVAGARSEGFEVVDGLLGAEEIFSADGAWLVSVSYGCTPIIEVDGRPLSVHEHLTQRMAVWTKQPYNDDALD</sequence>
<organism evidence="2">
    <name type="scientific">Propionibacterium freudenreichii subsp. freudenreichii</name>
    <dbReference type="NCBI Taxonomy" id="66712"/>
    <lineage>
        <taxon>Bacteria</taxon>
        <taxon>Bacillati</taxon>
        <taxon>Actinomycetota</taxon>
        <taxon>Actinomycetes</taxon>
        <taxon>Propionibacteriales</taxon>
        <taxon>Propionibacteriaceae</taxon>
        <taxon>Propionibacterium</taxon>
    </lineage>
</organism>
<dbReference type="PANTHER" id="PTHR42743:SF11">
    <property type="entry name" value="AMINODEOXYCHORISMATE LYASE"/>
    <property type="match status" value="1"/>
</dbReference>
<dbReference type="InterPro" id="IPR036038">
    <property type="entry name" value="Aminotransferase-like"/>
</dbReference>